<dbReference type="AlphaFoldDB" id="A0A8S1WY49"/>
<evidence type="ECO:0000313" key="2">
    <source>
        <dbReference type="EMBL" id="CAD8193557.1"/>
    </source>
</evidence>
<sequence length="82" mass="10096">MLKEHRINFYFFNFYLKFYLKSFKTGGISCFHVLLLKFNYGNKKKAQLIHKIHSFQFTIKSHQYFIQWSSIVEIDKRKHESQ</sequence>
<evidence type="ECO:0000313" key="4">
    <source>
        <dbReference type="EMBL" id="CAD8193561.1"/>
    </source>
</evidence>
<protein>
    <submittedName>
        <fullName evidence="2">Uncharacterized protein</fullName>
    </submittedName>
</protein>
<evidence type="ECO:0000313" key="3">
    <source>
        <dbReference type="EMBL" id="CAD8193559.1"/>
    </source>
</evidence>
<evidence type="ECO:0000313" key="1">
    <source>
        <dbReference type="EMBL" id="CAD8193553.1"/>
    </source>
</evidence>
<reference evidence="2" key="1">
    <citation type="submission" date="2021-01" db="EMBL/GenBank/DDBJ databases">
        <authorList>
            <consortium name="Genoscope - CEA"/>
            <person name="William W."/>
        </authorList>
    </citation>
    <scope>NUCLEOTIDE SEQUENCE</scope>
</reference>
<dbReference type="EMBL" id="CAJJDO010000104">
    <property type="protein sequence ID" value="CAD8193553.1"/>
    <property type="molecule type" value="Genomic_DNA"/>
</dbReference>
<dbReference type="EMBL" id="CAJJDO010000104">
    <property type="protein sequence ID" value="CAD8193561.1"/>
    <property type="molecule type" value="Genomic_DNA"/>
</dbReference>
<dbReference type="Proteomes" id="UP000689195">
    <property type="component" value="Unassembled WGS sequence"/>
</dbReference>
<comment type="caution">
    <text evidence="2">The sequence shown here is derived from an EMBL/GenBank/DDBJ whole genome shotgun (WGS) entry which is preliminary data.</text>
</comment>
<accession>A0A8S1WY49</accession>
<organism evidence="2 5">
    <name type="scientific">Paramecium pentaurelia</name>
    <dbReference type="NCBI Taxonomy" id="43138"/>
    <lineage>
        <taxon>Eukaryota</taxon>
        <taxon>Sar</taxon>
        <taxon>Alveolata</taxon>
        <taxon>Ciliophora</taxon>
        <taxon>Intramacronucleata</taxon>
        <taxon>Oligohymenophorea</taxon>
        <taxon>Peniculida</taxon>
        <taxon>Parameciidae</taxon>
        <taxon>Paramecium</taxon>
    </lineage>
</organism>
<dbReference type="EMBL" id="CAJJDO010000104">
    <property type="protein sequence ID" value="CAD8193557.1"/>
    <property type="molecule type" value="Genomic_DNA"/>
</dbReference>
<evidence type="ECO:0000313" key="5">
    <source>
        <dbReference type="Proteomes" id="UP000689195"/>
    </source>
</evidence>
<proteinExistence type="predicted"/>
<name>A0A8S1WY49_9CILI</name>
<keyword evidence="5" id="KW-1185">Reference proteome</keyword>
<dbReference type="EMBL" id="CAJJDO010000104">
    <property type="protein sequence ID" value="CAD8193559.1"/>
    <property type="molecule type" value="Genomic_DNA"/>
</dbReference>
<gene>
    <name evidence="1" type="ORF">PPENT_87.1.T1040143</name>
    <name evidence="2" type="ORF">PPENT_87.1.T1040145</name>
    <name evidence="3" type="ORF">PPENT_87.1.T1040147</name>
    <name evidence="4" type="ORF">PPENT_87.1.T1040149</name>
</gene>